<dbReference type="Proteomes" id="UP000285712">
    <property type="component" value="Unassembled WGS sequence"/>
</dbReference>
<evidence type="ECO:0000313" key="11">
    <source>
        <dbReference type="Proteomes" id="UP000265716"/>
    </source>
</evidence>
<evidence type="ECO:0000313" key="13">
    <source>
        <dbReference type="Proteomes" id="UP000283543"/>
    </source>
</evidence>
<evidence type="ECO:0000256" key="5">
    <source>
        <dbReference type="ARBA" id="ARBA00023136"/>
    </source>
</evidence>
<evidence type="ECO:0000259" key="6">
    <source>
        <dbReference type="Pfam" id="PF01103"/>
    </source>
</evidence>
<dbReference type="Gene3D" id="2.40.160.50">
    <property type="entry name" value="membrane protein fhac: a member of the omp85/tpsb transporter family"/>
    <property type="match status" value="1"/>
</dbReference>
<dbReference type="EMBL" id="QUTB01004473">
    <property type="protein sequence ID" value="RHY61829.1"/>
    <property type="molecule type" value="Genomic_DNA"/>
</dbReference>
<dbReference type="VEuPathDB" id="FungiDB:H257_04711"/>
<name>A0A397DIL0_APHAT</name>
<evidence type="ECO:0000313" key="7">
    <source>
        <dbReference type="EMBL" id="RHY61829.1"/>
    </source>
</evidence>
<dbReference type="PANTHER" id="PTHR12815:SF18">
    <property type="entry name" value="SORTING AND ASSEMBLY MACHINERY COMPONENT 50 HOMOLOG"/>
    <property type="match status" value="1"/>
</dbReference>
<comment type="caution">
    <text evidence="9">The sequence shown here is derived from an EMBL/GenBank/DDBJ whole genome shotgun (WGS) entry which is preliminary data.</text>
</comment>
<proteinExistence type="inferred from homology"/>
<keyword evidence="3" id="KW-1134">Transmembrane beta strand</keyword>
<dbReference type="Proteomes" id="UP000265716">
    <property type="component" value="Unassembled WGS sequence"/>
</dbReference>
<comment type="similarity">
    <text evidence="2">Belongs to the SAM50/omp85 family.</text>
</comment>
<dbReference type="InterPro" id="IPR000184">
    <property type="entry name" value="Bac_surfAg_D15"/>
</dbReference>
<protein>
    <recommendedName>
        <fullName evidence="6">Bacterial surface antigen (D15) domain-containing protein</fullName>
    </recommendedName>
</protein>
<dbReference type="Pfam" id="PF01103">
    <property type="entry name" value="Omp85"/>
    <property type="match status" value="1"/>
</dbReference>
<dbReference type="PANTHER" id="PTHR12815">
    <property type="entry name" value="SORTING AND ASSEMBLY MACHINERY SAMM50 PROTEIN FAMILY MEMBER"/>
    <property type="match status" value="1"/>
</dbReference>
<evidence type="ECO:0000313" key="10">
    <source>
        <dbReference type="EMBL" id="RHY96189.1"/>
    </source>
</evidence>
<evidence type="ECO:0000256" key="1">
    <source>
        <dbReference type="ARBA" id="ARBA00004374"/>
    </source>
</evidence>
<dbReference type="AlphaFoldDB" id="A0A397DIL0"/>
<evidence type="ECO:0000313" key="12">
    <source>
        <dbReference type="Proteomes" id="UP000266643"/>
    </source>
</evidence>
<feature type="domain" description="Bacterial surface antigen (D15)" evidence="6">
    <location>
        <begin position="107"/>
        <end position="220"/>
    </location>
</feature>
<evidence type="ECO:0000313" key="9">
    <source>
        <dbReference type="EMBL" id="RHY65996.1"/>
    </source>
</evidence>
<dbReference type="EMBL" id="QUTG01002452">
    <property type="protein sequence ID" value="RHY96189.1"/>
    <property type="molecule type" value="Genomic_DNA"/>
</dbReference>
<evidence type="ECO:0000256" key="3">
    <source>
        <dbReference type="ARBA" id="ARBA00022452"/>
    </source>
</evidence>
<keyword evidence="5" id="KW-0472">Membrane</keyword>
<dbReference type="EMBL" id="QUTC01004485">
    <property type="protein sequence ID" value="RHY64326.1"/>
    <property type="molecule type" value="Genomic_DNA"/>
</dbReference>
<keyword evidence="4" id="KW-0812">Transmembrane</keyword>
<gene>
    <name evidence="9" type="ORF">DYB30_004511</name>
    <name evidence="7" type="ORF">DYB34_001817</name>
    <name evidence="10" type="ORF">DYB35_003895</name>
    <name evidence="8" type="ORF">DYB38_006963</name>
</gene>
<evidence type="ECO:0000256" key="4">
    <source>
        <dbReference type="ARBA" id="ARBA00022692"/>
    </source>
</evidence>
<comment type="subcellular location">
    <subcellularLocation>
        <location evidence="1">Mitochondrion outer membrane</location>
        <topology evidence="1">Multi-pass membrane protein</topology>
    </subcellularLocation>
</comment>
<reference evidence="11 12" key="1">
    <citation type="submission" date="2018-08" db="EMBL/GenBank/DDBJ databases">
        <title>Aphanomyces genome sequencing and annotation.</title>
        <authorList>
            <person name="Minardi D."/>
            <person name="Oidtmann B."/>
            <person name="Van Der Giezen M."/>
            <person name="Studholme D.J."/>
        </authorList>
    </citation>
    <scope>NUCLEOTIDE SEQUENCE [LARGE SCALE GENOMIC DNA]</scope>
    <source>
        <strain evidence="9 12">D2</strain>
        <strain evidence="8 11">SA</strain>
        <strain evidence="7 13">Si</strain>
        <strain evidence="10 14">Sv</strain>
    </source>
</reference>
<dbReference type="Proteomes" id="UP000283543">
    <property type="component" value="Unassembled WGS sequence"/>
</dbReference>
<dbReference type="Proteomes" id="UP000266643">
    <property type="component" value="Unassembled WGS sequence"/>
</dbReference>
<accession>A0A397DIL0</accession>
<evidence type="ECO:0000313" key="14">
    <source>
        <dbReference type="Proteomes" id="UP000285712"/>
    </source>
</evidence>
<dbReference type="GO" id="GO:0005741">
    <property type="term" value="C:mitochondrial outer membrane"/>
    <property type="evidence" value="ECO:0007669"/>
    <property type="project" value="UniProtKB-SubCell"/>
</dbReference>
<dbReference type="InterPro" id="IPR039910">
    <property type="entry name" value="D15-like"/>
</dbReference>
<evidence type="ECO:0000256" key="2">
    <source>
        <dbReference type="ARBA" id="ARBA00010913"/>
    </source>
</evidence>
<sequence>MELSTPYCSPTLFDNELQELRAFGIFDSVDILLEKTADGTRNETDVVITVKESRMLSLYAGVESSGAEGTAVLSIHDRPSMSSHPRWRDIVPVRNKKIPNTYAASPSAEVAGLWGDVQFVKGEAEVQHNIPIGPVAFHHPIFNIMLSSRVGAVHSYGADKLRPARISDRFFLGGPLSLRGFNHKGVGPRANPDDGGVKSGDALGGEVFYSVGASLGFPFPLPLLAVH</sequence>
<evidence type="ECO:0000313" key="8">
    <source>
        <dbReference type="EMBL" id="RHY64326.1"/>
    </source>
</evidence>
<organism evidence="9 12">
    <name type="scientific">Aphanomyces astaci</name>
    <name type="common">Crayfish plague agent</name>
    <dbReference type="NCBI Taxonomy" id="112090"/>
    <lineage>
        <taxon>Eukaryota</taxon>
        <taxon>Sar</taxon>
        <taxon>Stramenopiles</taxon>
        <taxon>Oomycota</taxon>
        <taxon>Saprolegniomycetes</taxon>
        <taxon>Saprolegniales</taxon>
        <taxon>Verrucalvaceae</taxon>
        <taxon>Aphanomyces</taxon>
    </lineage>
</organism>
<dbReference type="EMBL" id="QUTD01004800">
    <property type="protein sequence ID" value="RHY65996.1"/>
    <property type="molecule type" value="Genomic_DNA"/>
</dbReference>